<evidence type="ECO:0000313" key="3">
    <source>
        <dbReference type="Proteomes" id="UP000762676"/>
    </source>
</evidence>
<evidence type="ECO:0000256" key="1">
    <source>
        <dbReference type="SAM" id="MobiDB-lite"/>
    </source>
</evidence>
<sequence length="120" mass="13832">MVRFYFICRSSFHRTECLQVEIEDTLQLGYLKLIVTDEMVASLVTETNLSPGLYNHLKENSTLDCGTMRQNRKNGPPKDMTLSKVEEGRQDSHHTDRREPQLHPFHGLEGSARPNDSPWC</sequence>
<feature type="region of interest" description="Disordered" evidence="1">
    <location>
        <begin position="64"/>
        <end position="120"/>
    </location>
</feature>
<dbReference type="Proteomes" id="UP000762676">
    <property type="component" value="Unassembled WGS sequence"/>
</dbReference>
<accession>A0AAV4EE03</accession>
<organism evidence="2 3">
    <name type="scientific">Elysia marginata</name>
    <dbReference type="NCBI Taxonomy" id="1093978"/>
    <lineage>
        <taxon>Eukaryota</taxon>
        <taxon>Metazoa</taxon>
        <taxon>Spiralia</taxon>
        <taxon>Lophotrochozoa</taxon>
        <taxon>Mollusca</taxon>
        <taxon>Gastropoda</taxon>
        <taxon>Heterobranchia</taxon>
        <taxon>Euthyneura</taxon>
        <taxon>Panpulmonata</taxon>
        <taxon>Sacoglossa</taxon>
        <taxon>Placobranchoidea</taxon>
        <taxon>Plakobranchidae</taxon>
        <taxon>Elysia</taxon>
    </lineage>
</organism>
<evidence type="ECO:0000313" key="2">
    <source>
        <dbReference type="EMBL" id="GFR59287.1"/>
    </source>
</evidence>
<keyword evidence="3" id="KW-1185">Reference proteome</keyword>
<feature type="compositionally biased region" description="Basic and acidic residues" evidence="1">
    <location>
        <begin position="84"/>
        <end position="101"/>
    </location>
</feature>
<protein>
    <submittedName>
        <fullName evidence="2">Uncharacterized protein</fullName>
    </submittedName>
</protein>
<comment type="caution">
    <text evidence="2">The sequence shown here is derived from an EMBL/GenBank/DDBJ whole genome shotgun (WGS) entry which is preliminary data.</text>
</comment>
<gene>
    <name evidence="2" type="ORF">ElyMa_000051600</name>
</gene>
<dbReference type="EMBL" id="BMAT01000080">
    <property type="protein sequence ID" value="GFR59287.1"/>
    <property type="molecule type" value="Genomic_DNA"/>
</dbReference>
<name>A0AAV4EE03_9GAST</name>
<proteinExistence type="predicted"/>
<reference evidence="2 3" key="1">
    <citation type="journal article" date="2021" name="Elife">
        <title>Chloroplast acquisition without the gene transfer in kleptoplastic sea slugs, Plakobranchus ocellatus.</title>
        <authorList>
            <person name="Maeda T."/>
            <person name="Takahashi S."/>
            <person name="Yoshida T."/>
            <person name="Shimamura S."/>
            <person name="Takaki Y."/>
            <person name="Nagai Y."/>
            <person name="Toyoda A."/>
            <person name="Suzuki Y."/>
            <person name="Arimoto A."/>
            <person name="Ishii H."/>
            <person name="Satoh N."/>
            <person name="Nishiyama T."/>
            <person name="Hasebe M."/>
            <person name="Maruyama T."/>
            <person name="Minagawa J."/>
            <person name="Obokata J."/>
            <person name="Shigenobu S."/>
        </authorList>
    </citation>
    <scope>NUCLEOTIDE SEQUENCE [LARGE SCALE GENOMIC DNA]</scope>
</reference>
<dbReference type="AlphaFoldDB" id="A0AAV4EE03"/>